<name>A0ABC9YUH1_9NOCA</name>
<evidence type="ECO:0008006" key="4">
    <source>
        <dbReference type="Google" id="ProtNLM"/>
    </source>
</evidence>
<dbReference type="Proteomes" id="UP000037179">
    <property type="component" value="Unassembled WGS sequence"/>
</dbReference>
<dbReference type="AlphaFoldDB" id="A0ABC9YUH1"/>
<proteinExistence type="predicted"/>
<keyword evidence="3" id="KW-1185">Reference proteome</keyword>
<reference evidence="2 3" key="2">
    <citation type="journal article" date="2016" name="Genome Announc.">
        <title>Draft Genome Sequence of Erythromycin- and Oxytetracycline-Sensitive Nocardia seriolae Strain U-1 (NBRC 110359).</title>
        <authorList>
            <person name="Imajoh M."/>
            <person name="Sukeda M."/>
            <person name="Shimizu M."/>
            <person name="Yamane J."/>
            <person name="Ohnishi K."/>
            <person name="Oshima S."/>
        </authorList>
    </citation>
    <scope>NUCLEOTIDE SEQUENCE [LARGE SCALE GENOMIC DNA]</scope>
    <source>
        <strain evidence="2 3">U-1</strain>
    </source>
</reference>
<sequence length="141" mass="15112">MDVMLTQLMFVLLIGAALAATLVYFRRGNGGGSRALGGDPISAWRNAAPIGLESGTLHVTGVSPRPDMPGEQYVTISGSISGPSVVAHEVYGRFAWDTFQWPAVGDQIPVAYPTGKPDKWQLEHPGARPYFGSKRPKDQSS</sequence>
<accession>A0ABC9YUH1</accession>
<feature type="region of interest" description="Disordered" evidence="1">
    <location>
        <begin position="115"/>
        <end position="141"/>
    </location>
</feature>
<dbReference type="EMBL" id="BBYQ01000042">
    <property type="protein sequence ID" value="GAP28793.1"/>
    <property type="molecule type" value="Genomic_DNA"/>
</dbReference>
<protein>
    <recommendedName>
        <fullName evidence="4">Secreted protein</fullName>
    </recommendedName>
</protein>
<evidence type="ECO:0000313" key="2">
    <source>
        <dbReference type="EMBL" id="GAP28793.1"/>
    </source>
</evidence>
<comment type="caution">
    <text evidence="2">The sequence shown here is derived from an EMBL/GenBank/DDBJ whole genome shotgun (WGS) entry which is preliminary data.</text>
</comment>
<evidence type="ECO:0000313" key="3">
    <source>
        <dbReference type="Proteomes" id="UP000037179"/>
    </source>
</evidence>
<gene>
    <name evidence="2" type="ORF">NSK11_contig00042-0046</name>
</gene>
<feature type="compositionally biased region" description="Basic and acidic residues" evidence="1">
    <location>
        <begin position="116"/>
        <end position="126"/>
    </location>
</feature>
<reference evidence="3" key="1">
    <citation type="submission" date="2015-07" db="EMBL/GenBank/DDBJ databases">
        <title>Nocardia seriolae U-1 whole genome shotgun sequence.</title>
        <authorList>
            <person name="Imajoh M."/>
            <person name="Fukumoto Y."/>
            <person name="Sukeda M."/>
            <person name="Yamane J."/>
            <person name="Yamasaki K."/>
            <person name="Shimizu M."/>
            <person name="Ohnishi K."/>
            <person name="Oshima S."/>
        </authorList>
    </citation>
    <scope>NUCLEOTIDE SEQUENCE [LARGE SCALE GENOMIC DNA]</scope>
    <source>
        <strain evidence="3">U-1</strain>
    </source>
</reference>
<organism evidence="2 3">
    <name type="scientific">Nocardia seriolae</name>
    <dbReference type="NCBI Taxonomy" id="37332"/>
    <lineage>
        <taxon>Bacteria</taxon>
        <taxon>Bacillati</taxon>
        <taxon>Actinomycetota</taxon>
        <taxon>Actinomycetes</taxon>
        <taxon>Mycobacteriales</taxon>
        <taxon>Nocardiaceae</taxon>
        <taxon>Nocardia</taxon>
    </lineage>
</organism>
<evidence type="ECO:0000256" key="1">
    <source>
        <dbReference type="SAM" id="MobiDB-lite"/>
    </source>
</evidence>